<evidence type="ECO:0000313" key="11">
    <source>
        <dbReference type="EMBL" id="QHC00555.1"/>
    </source>
</evidence>
<dbReference type="PROSITE" id="PS51085">
    <property type="entry name" value="2FE2S_FER_2"/>
    <property type="match status" value="1"/>
</dbReference>
<dbReference type="InterPro" id="IPR008333">
    <property type="entry name" value="Cbr1-like_FAD-bd_dom"/>
</dbReference>
<dbReference type="InterPro" id="IPR017938">
    <property type="entry name" value="Riboflavin_synthase-like_b-brl"/>
</dbReference>
<feature type="domain" description="FAD-binding FR-type" evidence="10">
    <location>
        <begin position="11"/>
        <end position="115"/>
    </location>
</feature>
<sequence>MTALAQPTAHTTFHTLRVASVDNPTEDSAAITLDVPPELAETFAFRPGQHLTLRTKVDGVDVRRSYSICCSPASGVLRVAVKAVPDGAFSTYATTGIKVGDEVEVLAPAGTFTTAFDPQRTRHYAMIAAGSGITPILSLVTTALETEPDSQVTLIYGNRKSSTIMFLEELADLKDKYAGRFHLINVLSREHTAVPMLNGRIDPERLAELTELLVPVDSVDEWFLCGPFEMVIGTRDFLAAKGVPSGAVHFELFHVEDKPRERKERSEAGSARPEDLSTITMILGGRDASFDLERDTVSILDAALEVRGDVPFACTGGVCGTCRCKVTEGEVEMEVNWALEPDEIDRGIRLACQSRPLTPTVTVDFDI</sequence>
<dbReference type="GO" id="GO:0016491">
    <property type="term" value="F:oxidoreductase activity"/>
    <property type="evidence" value="ECO:0007669"/>
    <property type="project" value="UniProtKB-KW"/>
</dbReference>
<keyword evidence="6" id="KW-0560">Oxidoreductase</keyword>
<organism evidence="11 12">
    <name type="scientific">Epidermidibacterium keratini</name>
    <dbReference type="NCBI Taxonomy" id="1891644"/>
    <lineage>
        <taxon>Bacteria</taxon>
        <taxon>Bacillati</taxon>
        <taxon>Actinomycetota</taxon>
        <taxon>Actinomycetes</taxon>
        <taxon>Sporichthyales</taxon>
        <taxon>Sporichthyaceae</taxon>
        <taxon>Epidermidibacterium</taxon>
    </lineage>
</organism>
<evidence type="ECO:0000256" key="5">
    <source>
        <dbReference type="ARBA" id="ARBA00022827"/>
    </source>
</evidence>
<evidence type="ECO:0000259" key="10">
    <source>
        <dbReference type="PROSITE" id="PS51384"/>
    </source>
</evidence>
<dbReference type="RefSeq" id="WP_159545156.1">
    <property type="nucleotide sequence ID" value="NZ_CP047156.1"/>
</dbReference>
<dbReference type="InParanoid" id="A0A7L4YMQ6"/>
<dbReference type="InterPro" id="IPR017927">
    <property type="entry name" value="FAD-bd_FR_type"/>
</dbReference>
<dbReference type="GO" id="GO:0051537">
    <property type="term" value="F:2 iron, 2 sulfur cluster binding"/>
    <property type="evidence" value="ECO:0007669"/>
    <property type="project" value="UniProtKB-KW"/>
</dbReference>
<dbReference type="GO" id="GO:0050660">
    <property type="term" value="F:flavin adenine dinucleotide binding"/>
    <property type="evidence" value="ECO:0007669"/>
    <property type="project" value="TreeGrafter"/>
</dbReference>
<evidence type="ECO:0000256" key="2">
    <source>
        <dbReference type="ARBA" id="ARBA00022630"/>
    </source>
</evidence>
<dbReference type="InterPro" id="IPR036010">
    <property type="entry name" value="2Fe-2S_ferredoxin-like_sf"/>
</dbReference>
<evidence type="ECO:0000259" key="9">
    <source>
        <dbReference type="PROSITE" id="PS51085"/>
    </source>
</evidence>
<dbReference type="CDD" id="cd00207">
    <property type="entry name" value="fer2"/>
    <property type="match status" value="1"/>
</dbReference>
<keyword evidence="5" id="KW-0274">FAD</keyword>
<proteinExistence type="predicted"/>
<dbReference type="Pfam" id="PF00111">
    <property type="entry name" value="Fer2"/>
    <property type="match status" value="1"/>
</dbReference>
<keyword evidence="12" id="KW-1185">Reference proteome</keyword>
<evidence type="ECO:0000256" key="6">
    <source>
        <dbReference type="ARBA" id="ARBA00023002"/>
    </source>
</evidence>
<accession>A0A7L4YMQ6</accession>
<dbReference type="Pfam" id="PF00970">
    <property type="entry name" value="FAD_binding_6"/>
    <property type="match status" value="1"/>
</dbReference>
<keyword evidence="4" id="KW-0479">Metal-binding</keyword>
<dbReference type="SUPFAM" id="SSF63380">
    <property type="entry name" value="Riboflavin synthase domain-like"/>
    <property type="match status" value="1"/>
</dbReference>
<dbReference type="PANTHER" id="PTHR47354">
    <property type="entry name" value="NADH OXIDOREDUCTASE HCR"/>
    <property type="match status" value="1"/>
</dbReference>
<dbReference type="InterPro" id="IPR001041">
    <property type="entry name" value="2Fe-2S_ferredoxin-type"/>
</dbReference>
<evidence type="ECO:0000256" key="1">
    <source>
        <dbReference type="ARBA" id="ARBA00001974"/>
    </source>
</evidence>
<dbReference type="Pfam" id="PF00175">
    <property type="entry name" value="NAD_binding_1"/>
    <property type="match status" value="1"/>
</dbReference>
<dbReference type="InterPro" id="IPR039261">
    <property type="entry name" value="FNR_nucleotide-bd"/>
</dbReference>
<evidence type="ECO:0000256" key="8">
    <source>
        <dbReference type="ARBA" id="ARBA00023014"/>
    </source>
</evidence>
<keyword evidence="3" id="KW-0001">2Fe-2S</keyword>
<dbReference type="OrthoDB" id="9796486at2"/>
<dbReference type="PRINTS" id="PR00371">
    <property type="entry name" value="FPNCR"/>
</dbReference>
<dbReference type="GO" id="GO:0046872">
    <property type="term" value="F:metal ion binding"/>
    <property type="evidence" value="ECO:0007669"/>
    <property type="project" value="UniProtKB-KW"/>
</dbReference>
<dbReference type="InterPro" id="IPR050415">
    <property type="entry name" value="MRET"/>
</dbReference>
<dbReference type="SUPFAM" id="SSF54292">
    <property type="entry name" value="2Fe-2S ferredoxin-like"/>
    <property type="match status" value="1"/>
</dbReference>
<evidence type="ECO:0000313" key="12">
    <source>
        <dbReference type="Proteomes" id="UP000463857"/>
    </source>
</evidence>
<feature type="domain" description="2Fe-2S ferredoxin-type" evidence="9">
    <location>
        <begin position="277"/>
        <end position="367"/>
    </location>
</feature>
<dbReference type="InterPro" id="IPR001709">
    <property type="entry name" value="Flavoprot_Pyr_Nucl_cyt_Rdtase"/>
</dbReference>
<keyword evidence="8" id="KW-0411">Iron-sulfur</keyword>
<gene>
    <name evidence="11" type="primary">paaK</name>
    <name evidence="11" type="ORF">EK0264_09820</name>
</gene>
<dbReference type="PANTHER" id="PTHR47354:SF8">
    <property type="entry name" value="1,2-PHENYLACETYL-COA EPOXIDASE, SUBUNIT E"/>
    <property type="match status" value="1"/>
</dbReference>
<dbReference type="Gene3D" id="3.40.50.80">
    <property type="entry name" value="Nucleotide-binding domain of ferredoxin-NADP reductase (FNR) module"/>
    <property type="match status" value="1"/>
</dbReference>
<dbReference type="InterPro" id="IPR006058">
    <property type="entry name" value="2Fe2S_fd_BS"/>
</dbReference>
<protein>
    <submittedName>
        <fullName evidence="11">Phenylacetate-CoA oxygenase/reductase subunit PaaK</fullName>
    </submittedName>
</protein>
<name>A0A7L4YMQ6_9ACTN</name>
<dbReference type="NCBIfam" id="TIGR02160">
    <property type="entry name" value="PA_CoA_Oxy5"/>
    <property type="match status" value="1"/>
</dbReference>
<dbReference type="SUPFAM" id="SSF52343">
    <property type="entry name" value="Ferredoxin reductase-like, C-terminal NADP-linked domain"/>
    <property type="match status" value="1"/>
</dbReference>
<dbReference type="CDD" id="cd06214">
    <property type="entry name" value="PA_degradation_oxidoreductase_like"/>
    <property type="match status" value="1"/>
</dbReference>
<dbReference type="Gene3D" id="3.10.20.30">
    <property type="match status" value="1"/>
</dbReference>
<reference evidence="11 12" key="1">
    <citation type="journal article" date="2018" name="Int. J. Syst. Evol. Microbiol.">
        <title>Epidermidibacterium keratini gen. nov., sp. nov., a member of the family Sporichthyaceae, isolated from keratin epidermis.</title>
        <authorList>
            <person name="Lee D.G."/>
            <person name="Trujillo M.E."/>
            <person name="Kang S."/>
            <person name="Nam J.J."/>
            <person name="Kim Y.J."/>
        </authorList>
    </citation>
    <scope>NUCLEOTIDE SEQUENCE [LARGE SCALE GENOMIC DNA]</scope>
    <source>
        <strain evidence="11 12">EPI-7</strain>
    </source>
</reference>
<dbReference type="InterPro" id="IPR011884">
    <property type="entry name" value="PaaE"/>
</dbReference>
<dbReference type="PRINTS" id="PR00410">
    <property type="entry name" value="PHEHYDRXLASE"/>
</dbReference>
<keyword evidence="2" id="KW-0285">Flavoprotein</keyword>
<dbReference type="PROSITE" id="PS51384">
    <property type="entry name" value="FAD_FR"/>
    <property type="match status" value="1"/>
</dbReference>
<dbReference type="EMBL" id="CP047156">
    <property type="protein sequence ID" value="QHC00555.1"/>
    <property type="molecule type" value="Genomic_DNA"/>
</dbReference>
<dbReference type="GO" id="GO:0010124">
    <property type="term" value="P:phenylacetate catabolic process"/>
    <property type="evidence" value="ECO:0007669"/>
    <property type="project" value="InterPro"/>
</dbReference>
<evidence type="ECO:0000256" key="3">
    <source>
        <dbReference type="ARBA" id="ARBA00022714"/>
    </source>
</evidence>
<keyword evidence="7" id="KW-0408">Iron</keyword>
<dbReference type="Gene3D" id="2.40.30.10">
    <property type="entry name" value="Translation factors"/>
    <property type="match status" value="1"/>
</dbReference>
<dbReference type="InterPro" id="IPR012675">
    <property type="entry name" value="Beta-grasp_dom_sf"/>
</dbReference>
<dbReference type="AlphaFoldDB" id="A0A7L4YMQ6"/>
<comment type="cofactor">
    <cofactor evidence="1">
        <name>FAD</name>
        <dbReference type="ChEBI" id="CHEBI:57692"/>
    </cofactor>
</comment>
<dbReference type="KEGG" id="eke:EK0264_09820"/>
<evidence type="ECO:0000256" key="4">
    <source>
        <dbReference type="ARBA" id="ARBA00022723"/>
    </source>
</evidence>
<dbReference type="Proteomes" id="UP000463857">
    <property type="component" value="Chromosome"/>
</dbReference>
<evidence type="ECO:0000256" key="7">
    <source>
        <dbReference type="ARBA" id="ARBA00023004"/>
    </source>
</evidence>
<dbReference type="PROSITE" id="PS00197">
    <property type="entry name" value="2FE2S_FER_1"/>
    <property type="match status" value="1"/>
</dbReference>
<dbReference type="InterPro" id="IPR001433">
    <property type="entry name" value="OxRdtase_FAD/NAD-bd"/>
</dbReference>